<evidence type="ECO:0000313" key="1">
    <source>
        <dbReference type="EMBL" id="KAG0416648.1"/>
    </source>
</evidence>
<reference evidence="1 2" key="1">
    <citation type="journal article" date="2020" name="Cell">
        <title>Large-Scale Comparative Analyses of Tick Genomes Elucidate Their Genetic Diversity and Vector Capacities.</title>
        <authorList>
            <consortium name="Tick Genome and Microbiome Consortium (TIGMIC)"/>
            <person name="Jia N."/>
            <person name="Wang J."/>
            <person name="Shi W."/>
            <person name="Du L."/>
            <person name="Sun Y."/>
            <person name="Zhan W."/>
            <person name="Jiang J.F."/>
            <person name="Wang Q."/>
            <person name="Zhang B."/>
            <person name="Ji P."/>
            <person name="Bell-Sakyi L."/>
            <person name="Cui X.M."/>
            <person name="Yuan T.T."/>
            <person name="Jiang B.G."/>
            <person name="Yang W.F."/>
            <person name="Lam T.T."/>
            <person name="Chang Q.C."/>
            <person name="Ding S.J."/>
            <person name="Wang X.J."/>
            <person name="Zhu J.G."/>
            <person name="Ruan X.D."/>
            <person name="Zhao L."/>
            <person name="Wei J.T."/>
            <person name="Ye R.Z."/>
            <person name="Que T.C."/>
            <person name="Du C.H."/>
            <person name="Zhou Y.H."/>
            <person name="Cheng J.X."/>
            <person name="Dai P.F."/>
            <person name="Guo W.B."/>
            <person name="Han X.H."/>
            <person name="Huang E.J."/>
            <person name="Li L.F."/>
            <person name="Wei W."/>
            <person name="Gao Y.C."/>
            <person name="Liu J.Z."/>
            <person name="Shao H.Z."/>
            <person name="Wang X."/>
            <person name="Wang C.C."/>
            <person name="Yang T.C."/>
            <person name="Huo Q.B."/>
            <person name="Li W."/>
            <person name="Chen H.Y."/>
            <person name="Chen S.E."/>
            <person name="Zhou L.G."/>
            <person name="Ni X.B."/>
            <person name="Tian J.H."/>
            <person name="Sheng Y."/>
            <person name="Liu T."/>
            <person name="Pan Y.S."/>
            <person name="Xia L.Y."/>
            <person name="Li J."/>
            <person name="Zhao F."/>
            <person name="Cao W.C."/>
        </authorList>
    </citation>
    <scope>NUCLEOTIDE SEQUENCE [LARGE SCALE GENOMIC DNA]</scope>
    <source>
        <strain evidence="1">Iper-2018</strain>
    </source>
</reference>
<comment type="caution">
    <text evidence="1">The sequence shown here is derived from an EMBL/GenBank/DDBJ whole genome shotgun (WGS) entry which is preliminary data.</text>
</comment>
<accession>A0AC60PAR4</accession>
<keyword evidence="2" id="KW-1185">Reference proteome</keyword>
<gene>
    <name evidence="1" type="ORF">HPB47_006248</name>
</gene>
<dbReference type="EMBL" id="JABSTQ010010933">
    <property type="protein sequence ID" value="KAG0416648.1"/>
    <property type="molecule type" value="Genomic_DNA"/>
</dbReference>
<proteinExistence type="predicted"/>
<sequence length="358" mass="40859">MSILMMEPFYGGSHKQLVDLLASELKDGCTLVTMPACKWHWRARTSALWLAQNVPPSDSYRVLFASSVVPLAELLGLCPWLQTLHKVVYFHENQLAYPVRNPRVRDFQYGYNQILSCLVADRVVFNSHHNLESFLGAVGPFLRQMPDCRPSPGTLSQCIRAKASVLYFPLNLRAPRALAPEFPDVLHIVWPHRWEHDKGPEEFFEALFQLKAEGLPFRVSVLGEGFADVPEVFSRARAELEEHVVQWGRLDSREAYLGLLARAHVAVSTARHELEATFLGCFPLCPNRLVYPEIFPRECLYNTTNQLVKKLRNFCGKPSAVRRLKPKVDHERYSWQALRPLYLDLLRAGGTRKDAPNA</sequence>
<protein>
    <submittedName>
        <fullName evidence="1">Uncharacterized protein</fullName>
    </submittedName>
</protein>
<evidence type="ECO:0000313" key="2">
    <source>
        <dbReference type="Proteomes" id="UP000805193"/>
    </source>
</evidence>
<dbReference type="Proteomes" id="UP000805193">
    <property type="component" value="Unassembled WGS sequence"/>
</dbReference>
<organism evidence="1 2">
    <name type="scientific">Ixodes persulcatus</name>
    <name type="common">Taiga tick</name>
    <dbReference type="NCBI Taxonomy" id="34615"/>
    <lineage>
        <taxon>Eukaryota</taxon>
        <taxon>Metazoa</taxon>
        <taxon>Ecdysozoa</taxon>
        <taxon>Arthropoda</taxon>
        <taxon>Chelicerata</taxon>
        <taxon>Arachnida</taxon>
        <taxon>Acari</taxon>
        <taxon>Parasitiformes</taxon>
        <taxon>Ixodida</taxon>
        <taxon>Ixodoidea</taxon>
        <taxon>Ixodidae</taxon>
        <taxon>Ixodinae</taxon>
        <taxon>Ixodes</taxon>
    </lineage>
</organism>
<name>A0AC60PAR4_IXOPE</name>